<keyword evidence="3" id="KW-0813">Transport</keyword>
<dbReference type="PANTHER" id="PTHR30532">
    <property type="entry name" value="IRON III DICITRATE-BINDING PERIPLASMIC PROTEIN"/>
    <property type="match status" value="1"/>
</dbReference>
<reference evidence="8 9" key="1">
    <citation type="submission" date="2015-01" db="EMBL/GenBank/DDBJ databases">
        <title>Genome Assembly of Bacillus badius MTCC 1458.</title>
        <authorList>
            <person name="Verma A."/>
            <person name="Khatri I."/>
            <person name="Mual P."/>
            <person name="Subramanian S."/>
            <person name="Krishnamurthi S."/>
        </authorList>
    </citation>
    <scope>NUCLEOTIDE SEQUENCE [LARGE SCALE GENOMIC DNA]</scope>
    <source>
        <strain evidence="8 9">MTCC 1458</strain>
    </source>
</reference>
<dbReference type="Pfam" id="PF01497">
    <property type="entry name" value="Peripla_BP_2"/>
    <property type="match status" value="1"/>
</dbReference>
<evidence type="ECO:0000256" key="4">
    <source>
        <dbReference type="ARBA" id="ARBA00022729"/>
    </source>
</evidence>
<dbReference type="SUPFAM" id="SSF53807">
    <property type="entry name" value="Helical backbone' metal receptor"/>
    <property type="match status" value="1"/>
</dbReference>
<evidence type="ECO:0000313" key="9">
    <source>
        <dbReference type="Proteomes" id="UP000031982"/>
    </source>
</evidence>
<comment type="similarity">
    <text evidence="2">Belongs to the bacterial solute-binding protein 8 family.</text>
</comment>
<proteinExistence type="inferred from homology"/>
<keyword evidence="4 6" id="KW-0732">Signal</keyword>
<dbReference type="PROSITE" id="PS50983">
    <property type="entry name" value="FE_B12_PBP"/>
    <property type="match status" value="1"/>
</dbReference>
<evidence type="ECO:0000256" key="3">
    <source>
        <dbReference type="ARBA" id="ARBA00022448"/>
    </source>
</evidence>
<keyword evidence="9" id="KW-1185">Reference proteome</keyword>
<dbReference type="CDD" id="cd01140">
    <property type="entry name" value="FatB"/>
    <property type="match status" value="1"/>
</dbReference>
<sequence>MWKKLSLLFMMALVAVIMAACGSNNEKETGSKPKKEAEEVTVKHELGETKVEKNPEKVVVFDFGSLDTLDKLGVEVTGLPKENIPKYLSKYEEDKYENTGSLKEPDFEKVNELSPDLIIISGRQAELYDQFAEIAPTIYLGVDPADYMNSFKNNATTIGEIFGKEEEVKTELARVEEEIGQLKEQASKEDKKALVVLASDGKVSAYGPGSRFGLIHDVFGVKPADENIEVSSHGQSISFEYIVEKNPDYLFVVDRGAVVAEGGGSSAKQVIENDLVKNTNAYKNDNIVYLDPGYWYLSGGGLQSVPEMVKEVQAGLK</sequence>
<evidence type="ECO:0000256" key="6">
    <source>
        <dbReference type="SAM" id="SignalP"/>
    </source>
</evidence>
<evidence type="ECO:0000259" key="7">
    <source>
        <dbReference type="PROSITE" id="PS50983"/>
    </source>
</evidence>
<accession>A0ABR5AX70</accession>
<feature type="domain" description="Fe/B12 periplasmic-binding" evidence="7">
    <location>
        <begin position="57"/>
        <end position="317"/>
    </location>
</feature>
<evidence type="ECO:0000256" key="5">
    <source>
        <dbReference type="SAM" id="Coils"/>
    </source>
</evidence>
<evidence type="ECO:0000313" key="8">
    <source>
        <dbReference type="EMBL" id="KIL79318.1"/>
    </source>
</evidence>
<comment type="subcellular location">
    <subcellularLocation>
        <location evidence="1">Cell membrane</location>
        <topology evidence="1">Lipid-anchor</topology>
    </subcellularLocation>
</comment>
<comment type="caution">
    <text evidence="8">The sequence shown here is derived from an EMBL/GenBank/DDBJ whole genome shotgun (WGS) entry which is preliminary data.</text>
</comment>
<dbReference type="PROSITE" id="PS51257">
    <property type="entry name" value="PROKAR_LIPOPROTEIN"/>
    <property type="match status" value="1"/>
</dbReference>
<dbReference type="EMBL" id="JXLP01000003">
    <property type="protein sequence ID" value="KIL79318.1"/>
    <property type="molecule type" value="Genomic_DNA"/>
</dbReference>
<feature type="chain" id="PRO_5046813830" evidence="6">
    <location>
        <begin position="20"/>
        <end position="317"/>
    </location>
</feature>
<evidence type="ECO:0000256" key="1">
    <source>
        <dbReference type="ARBA" id="ARBA00004193"/>
    </source>
</evidence>
<dbReference type="PANTHER" id="PTHR30532:SF28">
    <property type="entry name" value="PETROBACTIN-BINDING PROTEIN YCLQ"/>
    <property type="match status" value="1"/>
</dbReference>
<keyword evidence="5" id="KW-0175">Coiled coil</keyword>
<gene>
    <name evidence="8" type="ORF">SD77_3184</name>
</gene>
<feature type="signal peptide" evidence="6">
    <location>
        <begin position="1"/>
        <end position="19"/>
    </location>
</feature>
<dbReference type="InterPro" id="IPR033870">
    <property type="entry name" value="FatB"/>
</dbReference>
<evidence type="ECO:0000256" key="2">
    <source>
        <dbReference type="ARBA" id="ARBA00008814"/>
    </source>
</evidence>
<dbReference type="Proteomes" id="UP000031982">
    <property type="component" value="Unassembled WGS sequence"/>
</dbReference>
<protein>
    <submittedName>
        <fullName evidence="8">Iron compound ABC uptake transporter, substrate-binding protein</fullName>
    </submittedName>
</protein>
<feature type="coiled-coil region" evidence="5">
    <location>
        <begin position="165"/>
        <end position="192"/>
    </location>
</feature>
<dbReference type="Gene3D" id="3.40.50.1980">
    <property type="entry name" value="Nitrogenase molybdenum iron protein domain"/>
    <property type="match status" value="2"/>
</dbReference>
<dbReference type="InterPro" id="IPR051313">
    <property type="entry name" value="Bact_iron-sidero_bind"/>
</dbReference>
<dbReference type="InterPro" id="IPR002491">
    <property type="entry name" value="ABC_transptr_periplasmic_BD"/>
</dbReference>
<organism evidence="8 9">
    <name type="scientific">Bacillus badius</name>
    <dbReference type="NCBI Taxonomy" id="1455"/>
    <lineage>
        <taxon>Bacteria</taxon>
        <taxon>Bacillati</taxon>
        <taxon>Bacillota</taxon>
        <taxon>Bacilli</taxon>
        <taxon>Bacillales</taxon>
        <taxon>Bacillaceae</taxon>
        <taxon>Pseudobacillus</taxon>
    </lineage>
</organism>
<name>A0ABR5AX70_BACBA</name>